<protein>
    <submittedName>
        <fullName evidence="3">Phosphate transport system substrate-binding protein</fullName>
    </submittedName>
</protein>
<dbReference type="InterPro" id="IPR050811">
    <property type="entry name" value="Phosphate_ABC_transporter"/>
</dbReference>
<dbReference type="STRING" id="308853.SAMN05421752_11270"/>
<sequence length="365" mass="39329">MCGTYLHEHERLAAFGLNAKELQGSKLVQVPSEYGVILMERTYSRRSALQLAGVGSVVSLAGCSSVLGGGSSVRISGGVGPLPMVEVWADLYSDDTDTSFDISGGGTGVGVSDVLNGQVDIAMMGRKPEPEEIDQGLFAVPMLIDTVVATVNADNPVLEALQEHGLSREDLEAIFTKEVTNWNEVVDADVDAEITVYGRSDASAAYKQWGDFLGGEDDAYTQSDLEDLSDGNHNGDQPVAAAVGSNETAISLNNINYVYELESGELEGDIRPVPLDHDGDGTISEEEDFYDTREDFLAAVEEGRYPAPPAREMFLASDGAFNEEAHDFVEWVLTEGQEYVRDNGYVPLEADRLEEAQDDLAEGPN</sequence>
<organism evidence="3 4">
    <name type="scientific">Natronorubrum thiooxidans</name>
    <dbReference type="NCBI Taxonomy" id="308853"/>
    <lineage>
        <taxon>Archaea</taxon>
        <taxon>Methanobacteriati</taxon>
        <taxon>Methanobacteriota</taxon>
        <taxon>Stenosarchaea group</taxon>
        <taxon>Halobacteria</taxon>
        <taxon>Halobacteriales</taxon>
        <taxon>Natrialbaceae</taxon>
        <taxon>Natronorubrum</taxon>
    </lineage>
</organism>
<keyword evidence="1" id="KW-0732">Signal</keyword>
<dbReference type="InterPro" id="IPR024370">
    <property type="entry name" value="PBP_domain"/>
</dbReference>
<evidence type="ECO:0000256" key="1">
    <source>
        <dbReference type="ARBA" id="ARBA00022729"/>
    </source>
</evidence>
<evidence type="ECO:0000259" key="2">
    <source>
        <dbReference type="Pfam" id="PF12849"/>
    </source>
</evidence>
<dbReference type="Proteomes" id="UP000185936">
    <property type="component" value="Unassembled WGS sequence"/>
</dbReference>
<name>A0A1N7GHN6_9EURY</name>
<dbReference type="SUPFAM" id="SSF53850">
    <property type="entry name" value="Periplasmic binding protein-like II"/>
    <property type="match status" value="1"/>
</dbReference>
<dbReference type="Pfam" id="PF12849">
    <property type="entry name" value="PBP_like_2"/>
    <property type="match status" value="1"/>
</dbReference>
<evidence type="ECO:0000313" key="3">
    <source>
        <dbReference type="EMBL" id="SIS12036.1"/>
    </source>
</evidence>
<dbReference type="Gene3D" id="3.40.190.10">
    <property type="entry name" value="Periplasmic binding protein-like II"/>
    <property type="match status" value="2"/>
</dbReference>
<proteinExistence type="predicted"/>
<gene>
    <name evidence="3" type="ORF">SAMN05421752_11270</name>
</gene>
<dbReference type="PANTHER" id="PTHR30570">
    <property type="entry name" value="PERIPLASMIC PHOSPHATE BINDING COMPONENT OF PHOSPHATE ABC TRANSPORTER"/>
    <property type="match status" value="1"/>
</dbReference>
<accession>A0A1N7GHN6</accession>
<feature type="domain" description="PBP" evidence="2">
    <location>
        <begin position="72"/>
        <end position="334"/>
    </location>
</feature>
<dbReference type="AlphaFoldDB" id="A0A1N7GHN6"/>
<dbReference type="PANTHER" id="PTHR30570:SF1">
    <property type="entry name" value="PHOSPHATE-BINDING PROTEIN PSTS"/>
    <property type="match status" value="1"/>
</dbReference>
<reference evidence="4" key="1">
    <citation type="submission" date="2017-01" db="EMBL/GenBank/DDBJ databases">
        <authorList>
            <person name="Varghese N."/>
            <person name="Submissions S."/>
        </authorList>
    </citation>
    <scope>NUCLEOTIDE SEQUENCE [LARGE SCALE GENOMIC DNA]</scope>
    <source>
        <strain evidence="4">type strain: HArc-</strain>
    </source>
</reference>
<keyword evidence="4" id="KW-1185">Reference proteome</keyword>
<evidence type="ECO:0000313" key="4">
    <source>
        <dbReference type="Proteomes" id="UP000185936"/>
    </source>
</evidence>
<dbReference type="EMBL" id="FTNR01000012">
    <property type="protein sequence ID" value="SIS12036.1"/>
    <property type="molecule type" value="Genomic_DNA"/>
</dbReference>